<name>A0A5N6PTG2_9ASTR</name>
<evidence type="ECO:0000313" key="8">
    <source>
        <dbReference type="EMBL" id="KAD7116642.1"/>
    </source>
</evidence>
<feature type="domain" description="Reticulon" evidence="7">
    <location>
        <begin position="1"/>
        <end position="162"/>
    </location>
</feature>
<comment type="subcellular location">
    <subcellularLocation>
        <location evidence="1 6">Endoplasmic reticulum membrane</location>
        <topology evidence="1 6">Multi-pass membrane protein</topology>
    </subcellularLocation>
</comment>
<protein>
    <recommendedName>
        <fullName evidence="6">Reticulon-like protein</fullName>
    </recommendedName>
</protein>
<dbReference type="PANTHER" id="PTHR10994:SF157">
    <property type="entry name" value="RETICULON-LIKE PROTEIN B14"/>
    <property type="match status" value="1"/>
</dbReference>
<dbReference type="PROSITE" id="PS50845">
    <property type="entry name" value="RETICULON"/>
    <property type="match status" value="1"/>
</dbReference>
<keyword evidence="2 6" id="KW-0812">Transmembrane</keyword>
<dbReference type="Pfam" id="PF02453">
    <property type="entry name" value="Reticulon"/>
    <property type="match status" value="1"/>
</dbReference>
<dbReference type="EMBL" id="SZYD01000002">
    <property type="protein sequence ID" value="KAD7116642.1"/>
    <property type="molecule type" value="Genomic_DNA"/>
</dbReference>
<keyword evidence="5 6" id="KW-0472">Membrane</keyword>
<gene>
    <name evidence="8" type="ORF">E3N88_03910</name>
</gene>
<evidence type="ECO:0000313" key="9">
    <source>
        <dbReference type="Proteomes" id="UP000326396"/>
    </source>
</evidence>
<evidence type="ECO:0000256" key="4">
    <source>
        <dbReference type="ARBA" id="ARBA00022989"/>
    </source>
</evidence>
<feature type="transmembrane region" description="Helical" evidence="6">
    <location>
        <begin position="12"/>
        <end position="32"/>
    </location>
</feature>
<proteinExistence type="predicted"/>
<evidence type="ECO:0000256" key="1">
    <source>
        <dbReference type="ARBA" id="ARBA00004477"/>
    </source>
</evidence>
<comment type="caution">
    <text evidence="8">The sequence shown here is derived from an EMBL/GenBank/DDBJ whole genome shotgun (WGS) entry which is preliminary data.</text>
</comment>
<dbReference type="GO" id="GO:0009617">
    <property type="term" value="P:response to bacterium"/>
    <property type="evidence" value="ECO:0007669"/>
    <property type="project" value="InterPro"/>
</dbReference>
<feature type="transmembrane region" description="Helical" evidence="6">
    <location>
        <begin position="97"/>
        <end position="118"/>
    </location>
</feature>
<evidence type="ECO:0000259" key="7">
    <source>
        <dbReference type="PROSITE" id="PS50845"/>
    </source>
</evidence>
<accession>A0A5N6PTG2</accession>
<dbReference type="InterPro" id="IPR003388">
    <property type="entry name" value="Reticulon"/>
</dbReference>
<evidence type="ECO:0000256" key="5">
    <source>
        <dbReference type="ARBA" id="ARBA00023136"/>
    </source>
</evidence>
<sequence length="162" mass="19200">MIWYLFEVVEYTFVSLVCHVLILAMLMVFITYTASKFTDWDLPDIHEMTIQESVFRWLYRKLNYMLLRFYAISSGENLIEFFVVILALWMTSVIGNYFSSLNLLFFSVICLGTLPALYEEYENEVDHLIIKGRKDATKMLKKFDAEVLKKIPKGHVKEKKRK</sequence>
<dbReference type="PANTHER" id="PTHR10994">
    <property type="entry name" value="RETICULON"/>
    <property type="match status" value="1"/>
</dbReference>
<evidence type="ECO:0000256" key="6">
    <source>
        <dbReference type="RuleBase" id="RU363132"/>
    </source>
</evidence>
<keyword evidence="9" id="KW-1185">Reference proteome</keyword>
<dbReference type="InterPro" id="IPR045064">
    <property type="entry name" value="Reticulon-like"/>
</dbReference>
<dbReference type="OrthoDB" id="567788at2759"/>
<dbReference type="AlphaFoldDB" id="A0A5N6PTG2"/>
<feature type="transmembrane region" description="Helical" evidence="6">
    <location>
        <begin position="69"/>
        <end position="91"/>
    </location>
</feature>
<evidence type="ECO:0000256" key="2">
    <source>
        <dbReference type="ARBA" id="ARBA00022692"/>
    </source>
</evidence>
<keyword evidence="4 6" id="KW-1133">Transmembrane helix</keyword>
<evidence type="ECO:0000256" key="3">
    <source>
        <dbReference type="ARBA" id="ARBA00022824"/>
    </source>
</evidence>
<dbReference type="GO" id="GO:0005789">
    <property type="term" value="C:endoplasmic reticulum membrane"/>
    <property type="evidence" value="ECO:0007669"/>
    <property type="project" value="UniProtKB-SubCell"/>
</dbReference>
<reference evidence="8 9" key="1">
    <citation type="submission" date="2019-05" db="EMBL/GenBank/DDBJ databases">
        <title>Mikania micrantha, genome provides insights into the molecular mechanism of rapid growth.</title>
        <authorList>
            <person name="Liu B."/>
        </authorList>
    </citation>
    <scope>NUCLEOTIDE SEQUENCE [LARGE SCALE GENOMIC DNA]</scope>
    <source>
        <strain evidence="8">NLD-2019</strain>
        <tissue evidence="8">Leaf</tissue>
    </source>
</reference>
<keyword evidence="3 6" id="KW-0256">Endoplasmic reticulum</keyword>
<dbReference type="Proteomes" id="UP000326396">
    <property type="component" value="Linkage Group LG10"/>
</dbReference>
<organism evidence="8 9">
    <name type="scientific">Mikania micrantha</name>
    <name type="common">bitter vine</name>
    <dbReference type="NCBI Taxonomy" id="192012"/>
    <lineage>
        <taxon>Eukaryota</taxon>
        <taxon>Viridiplantae</taxon>
        <taxon>Streptophyta</taxon>
        <taxon>Embryophyta</taxon>
        <taxon>Tracheophyta</taxon>
        <taxon>Spermatophyta</taxon>
        <taxon>Magnoliopsida</taxon>
        <taxon>eudicotyledons</taxon>
        <taxon>Gunneridae</taxon>
        <taxon>Pentapetalae</taxon>
        <taxon>asterids</taxon>
        <taxon>campanulids</taxon>
        <taxon>Asterales</taxon>
        <taxon>Asteraceae</taxon>
        <taxon>Asteroideae</taxon>
        <taxon>Heliantheae alliance</taxon>
        <taxon>Eupatorieae</taxon>
        <taxon>Mikania</taxon>
    </lineage>
</organism>